<feature type="region of interest" description="Disordered" evidence="1">
    <location>
        <begin position="49"/>
        <end position="77"/>
    </location>
</feature>
<dbReference type="EMBL" id="UYRR01031084">
    <property type="protein sequence ID" value="VDK45402.1"/>
    <property type="molecule type" value="Genomic_DNA"/>
</dbReference>
<dbReference type="Proteomes" id="UP000267096">
    <property type="component" value="Unassembled WGS sequence"/>
</dbReference>
<dbReference type="WBParaSite" id="ASIM_0001212601-mRNA-1">
    <property type="protein sequence ID" value="ASIM_0001212601-mRNA-1"/>
    <property type="gene ID" value="ASIM_0001212601"/>
</dbReference>
<dbReference type="PANTHER" id="PTHR31967">
    <property type="entry name" value="GROUNDHOG (HEDGEHOG-LIKE FAMILY)-RELATED"/>
    <property type="match status" value="1"/>
</dbReference>
<evidence type="ECO:0000259" key="2">
    <source>
        <dbReference type="Pfam" id="PF04155"/>
    </source>
</evidence>
<evidence type="ECO:0000313" key="5">
    <source>
        <dbReference type="WBParaSite" id="ASIM_0001212601-mRNA-1"/>
    </source>
</evidence>
<proteinExistence type="predicted"/>
<dbReference type="Pfam" id="PF04155">
    <property type="entry name" value="Ground-like"/>
    <property type="match status" value="1"/>
</dbReference>
<organism evidence="5">
    <name type="scientific">Anisakis simplex</name>
    <name type="common">Herring worm</name>
    <dbReference type="NCBI Taxonomy" id="6269"/>
    <lineage>
        <taxon>Eukaryota</taxon>
        <taxon>Metazoa</taxon>
        <taxon>Ecdysozoa</taxon>
        <taxon>Nematoda</taxon>
        <taxon>Chromadorea</taxon>
        <taxon>Rhabditida</taxon>
        <taxon>Spirurina</taxon>
        <taxon>Ascaridomorpha</taxon>
        <taxon>Ascaridoidea</taxon>
        <taxon>Anisakidae</taxon>
        <taxon>Anisakis</taxon>
        <taxon>Anisakis simplex complex</taxon>
    </lineage>
</organism>
<evidence type="ECO:0000256" key="1">
    <source>
        <dbReference type="SAM" id="MobiDB-lite"/>
    </source>
</evidence>
<evidence type="ECO:0000313" key="4">
    <source>
        <dbReference type="Proteomes" id="UP000267096"/>
    </source>
</evidence>
<reference evidence="5" key="1">
    <citation type="submission" date="2017-02" db="UniProtKB">
        <authorList>
            <consortium name="WormBaseParasite"/>
        </authorList>
    </citation>
    <scope>IDENTIFICATION</scope>
</reference>
<evidence type="ECO:0000313" key="3">
    <source>
        <dbReference type="EMBL" id="VDK45402.1"/>
    </source>
</evidence>
<feature type="domain" description="Ground-like" evidence="2">
    <location>
        <begin position="2"/>
        <end position="46"/>
    </location>
</feature>
<protein>
    <submittedName>
        <fullName evidence="5">Ground-like domain-containing protein</fullName>
    </submittedName>
</protein>
<dbReference type="AlphaFoldDB" id="A0A0M3JV81"/>
<gene>
    <name evidence="3" type="ORF">ASIM_LOCUS11592</name>
</gene>
<keyword evidence="4" id="KW-1185">Reference proteome</keyword>
<accession>A0A0M3JV81</accession>
<reference evidence="3 4" key="2">
    <citation type="submission" date="2018-11" db="EMBL/GenBank/DDBJ databases">
        <authorList>
            <consortium name="Pathogen Informatics"/>
        </authorList>
    </citation>
    <scope>NUCLEOTIDE SEQUENCE [LARGE SCALE GENOMIC DNA]</scope>
</reference>
<dbReference type="OrthoDB" id="5870380at2759"/>
<dbReference type="InterPro" id="IPR007284">
    <property type="entry name" value="Ground-like_dom"/>
</dbReference>
<sequence length="98" mass="10962">MQMNLQRAFNSSFEAVTGISDFASKIHFFKDYVCKVEVDGRYMLAYGTPGQATPPSPRIVSRPPSAPQIPYQRRSPSVISKQYQVEPAGISYGRQSLM</sequence>
<name>A0A0M3JV81_ANISI</name>